<proteinExistence type="predicted"/>
<evidence type="ECO:0000313" key="2">
    <source>
        <dbReference type="Proteomes" id="UP001476247"/>
    </source>
</evidence>
<dbReference type="Proteomes" id="UP001476247">
    <property type="component" value="Unassembled WGS sequence"/>
</dbReference>
<dbReference type="EMBL" id="BAABUJ010000039">
    <property type="protein sequence ID" value="GAA5804880.1"/>
    <property type="molecule type" value="Genomic_DNA"/>
</dbReference>
<protein>
    <submittedName>
        <fullName evidence="1">Uncharacterized protein</fullName>
    </submittedName>
</protein>
<sequence>MSLQDLLFCNRFELFNRDYARYIRTLSVSICQKDCELHKDYANVRYSFACIDENTACVIRSISKTMVELSIQAIKNKKYELTATYFHPILSSILSNPKKRAILRWTNIESGASGNKRPDATLTEIERTGANWLSSLLQCQNSRNNGK</sequence>
<name>A0ABP9YDI7_9FUNG</name>
<comment type="caution">
    <text evidence="1">The sequence shown here is derived from an EMBL/GenBank/DDBJ whole genome shotgun (WGS) entry which is preliminary data.</text>
</comment>
<accession>A0ABP9YDI7</accession>
<reference evidence="1 2" key="1">
    <citation type="submission" date="2024-04" db="EMBL/GenBank/DDBJ databases">
        <title>genome sequences of Mucor flavus KT1a and Helicostylum pulchrum KT1b strains isolation_sourced from the surface of a dry-aged beef.</title>
        <authorList>
            <person name="Toyotome T."/>
            <person name="Hosono M."/>
            <person name="Torimaru M."/>
            <person name="Fukuda K."/>
            <person name="Mikami N."/>
        </authorList>
    </citation>
    <scope>NUCLEOTIDE SEQUENCE [LARGE SCALE GENOMIC DNA]</scope>
    <source>
        <strain evidence="1 2">KT1b</strain>
    </source>
</reference>
<evidence type="ECO:0000313" key="1">
    <source>
        <dbReference type="EMBL" id="GAA5804880.1"/>
    </source>
</evidence>
<gene>
    <name evidence="1" type="ORF">HPULCUR_010389</name>
</gene>
<keyword evidence="2" id="KW-1185">Reference proteome</keyword>
<organism evidence="1 2">
    <name type="scientific">Helicostylum pulchrum</name>
    <dbReference type="NCBI Taxonomy" id="562976"/>
    <lineage>
        <taxon>Eukaryota</taxon>
        <taxon>Fungi</taxon>
        <taxon>Fungi incertae sedis</taxon>
        <taxon>Mucoromycota</taxon>
        <taxon>Mucoromycotina</taxon>
        <taxon>Mucoromycetes</taxon>
        <taxon>Mucorales</taxon>
        <taxon>Mucorineae</taxon>
        <taxon>Mucoraceae</taxon>
        <taxon>Helicostylum</taxon>
    </lineage>
</organism>